<reference evidence="1" key="1">
    <citation type="submission" date="2023-03" db="EMBL/GenBank/DDBJ databases">
        <title>Andean soil-derived lignocellulolytic bacterial consortium as a source of novel taxa and putative plastic-active enzymes.</title>
        <authorList>
            <person name="Diaz-Garcia L."/>
            <person name="Chuvochina M."/>
            <person name="Feuerriegel G."/>
            <person name="Bunk B."/>
            <person name="Sproer C."/>
            <person name="Streit W.R."/>
            <person name="Rodriguez L.M."/>
            <person name="Overmann J."/>
            <person name="Jimenez D.J."/>
        </authorList>
    </citation>
    <scope>NUCLEOTIDE SEQUENCE</scope>
    <source>
        <strain evidence="1">MAG 7</strain>
    </source>
</reference>
<protein>
    <submittedName>
        <fullName evidence="1">Uncharacterized protein</fullName>
    </submittedName>
</protein>
<accession>A0AAJ5WT14</accession>
<dbReference type="Proteomes" id="UP001220610">
    <property type="component" value="Chromosome"/>
</dbReference>
<evidence type="ECO:0000313" key="2">
    <source>
        <dbReference type="Proteomes" id="UP001220610"/>
    </source>
</evidence>
<evidence type="ECO:0000313" key="1">
    <source>
        <dbReference type="EMBL" id="WEK37706.1"/>
    </source>
</evidence>
<name>A0AAJ5WT14_9BACT</name>
<organism evidence="1 2">
    <name type="scientific">Candidatus Pseudobacter hemicellulosilyticus</name>
    <dbReference type="NCBI Taxonomy" id="3121375"/>
    <lineage>
        <taxon>Bacteria</taxon>
        <taxon>Pseudomonadati</taxon>
        <taxon>Bacteroidota</taxon>
        <taxon>Chitinophagia</taxon>
        <taxon>Chitinophagales</taxon>
        <taxon>Chitinophagaceae</taxon>
        <taxon>Pseudobacter</taxon>
    </lineage>
</organism>
<dbReference type="EMBL" id="CP119311">
    <property type="protein sequence ID" value="WEK37706.1"/>
    <property type="molecule type" value="Genomic_DNA"/>
</dbReference>
<sequence>MTIDCFHAAELPVQQLSTVAQSVVDYRYSQEAVVRAFAFIAPSVGAAFRHRSIDATYRYHSFSTANFAPPAPGEKQL</sequence>
<gene>
    <name evidence="1" type="ORF">P0Y53_09345</name>
</gene>
<proteinExistence type="predicted"/>
<dbReference type="AlphaFoldDB" id="A0AAJ5WT14"/>